<dbReference type="GO" id="GO:0004531">
    <property type="term" value="F:deoxyribonuclease II activity"/>
    <property type="evidence" value="ECO:0007669"/>
    <property type="project" value="InterPro"/>
</dbReference>
<sequence length="333" mass="38510">MKEIQRRQVFVLVYLFLILCIGNVRGANEMCRADKILTGKDDEVDWWFITKVKGFGDVYLYVDSTMDNTATFKTGYYLRSVHSALGSTVSPFTGGSPDDKKNFISFCDYAASSNQATESFSKFYEAGAHQKGMIGWTETSNNEWKGFYIDHSMPYFPQIHSKTFMNGPINFDPEKITATLTQEQLSLTRMYFSYYGWRKPFFGRNLMPIDSGGCVKDYLLKHDQDRSDPIYRFKEKFIKPDQKESAEKEKIAQNERNLKGAVIKMDDIFPFAIVHTHKLKPSQHIFCISIDTKDKFLDFFKHYQYISNEGIVSNIHKVSDSSLSDIKPYISLY</sequence>
<organism evidence="4 5">
    <name type="scientific">Polysphondylium violaceum</name>
    <dbReference type="NCBI Taxonomy" id="133409"/>
    <lineage>
        <taxon>Eukaryota</taxon>
        <taxon>Amoebozoa</taxon>
        <taxon>Evosea</taxon>
        <taxon>Eumycetozoa</taxon>
        <taxon>Dictyostelia</taxon>
        <taxon>Dictyosteliales</taxon>
        <taxon>Dictyosteliaceae</taxon>
        <taxon>Polysphondylium</taxon>
    </lineage>
</organism>
<keyword evidence="2" id="KW-0378">Hydrolase</keyword>
<evidence type="ECO:0000256" key="2">
    <source>
        <dbReference type="ARBA" id="ARBA00022801"/>
    </source>
</evidence>
<comment type="caution">
    <text evidence="4">The sequence shown here is derived from an EMBL/GenBank/DDBJ whole genome shotgun (WGS) entry which is preliminary data.</text>
</comment>
<dbReference type="AlphaFoldDB" id="A0A8J4PV94"/>
<protein>
    <submittedName>
        <fullName evidence="4">Uncharacterized protein</fullName>
    </submittedName>
</protein>
<dbReference type="Pfam" id="PF03265">
    <property type="entry name" value="DNase_II"/>
    <property type="match status" value="1"/>
</dbReference>
<feature type="non-terminal residue" evidence="4">
    <location>
        <position position="1"/>
    </location>
</feature>
<accession>A0A8J4PV94</accession>
<name>A0A8J4PV94_9MYCE</name>
<dbReference type="Proteomes" id="UP000695562">
    <property type="component" value="Unassembled WGS sequence"/>
</dbReference>
<keyword evidence="3" id="KW-0732">Signal</keyword>
<dbReference type="PANTHER" id="PTHR10858:SF23">
    <property type="entry name" value="DEOXYRIBONUCLEASE II"/>
    <property type="match status" value="1"/>
</dbReference>
<dbReference type="EMBL" id="AJWJ01000161">
    <property type="protein sequence ID" value="KAF2074166.1"/>
    <property type="molecule type" value="Genomic_DNA"/>
</dbReference>
<feature type="chain" id="PRO_5035175694" evidence="3">
    <location>
        <begin position="27"/>
        <end position="333"/>
    </location>
</feature>
<dbReference type="InterPro" id="IPR004947">
    <property type="entry name" value="DNase_II"/>
</dbReference>
<dbReference type="PANTHER" id="PTHR10858">
    <property type="entry name" value="DEOXYRIBONUCLEASE II"/>
    <property type="match status" value="1"/>
</dbReference>
<evidence type="ECO:0000256" key="3">
    <source>
        <dbReference type="SAM" id="SignalP"/>
    </source>
</evidence>
<dbReference type="OrthoDB" id="10261598at2759"/>
<reference evidence="4" key="1">
    <citation type="submission" date="2020-01" db="EMBL/GenBank/DDBJ databases">
        <title>Development of genomics and gene disruption for Polysphondylium violaceum indicates a role for the polyketide synthase stlB in stalk morphogenesis.</title>
        <authorList>
            <person name="Narita B."/>
            <person name="Kawabe Y."/>
            <person name="Kin K."/>
            <person name="Saito T."/>
            <person name="Gibbs R."/>
            <person name="Kuspa A."/>
            <person name="Muzny D."/>
            <person name="Queller D."/>
            <person name="Richards S."/>
            <person name="Strassman J."/>
            <person name="Sucgang R."/>
            <person name="Worley K."/>
            <person name="Schaap P."/>
        </authorList>
    </citation>
    <scope>NUCLEOTIDE SEQUENCE</scope>
    <source>
        <strain evidence="4">QSvi11</strain>
    </source>
</reference>
<comment type="similarity">
    <text evidence="1">Belongs to the DNase II family.</text>
</comment>
<evidence type="ECO:0000256" key="1">
    <source>
        <dbReference type="ARBA" id="ARBA00007527"/>
    </source>
</evidence>
<evidence type="ECO:0000313" key="5">
    <source>
        <dbReference type="Proteomes" id="UP000695562"/>
    </source>
</evidence>
<feature type="signal peptide" evidence="3">
    <location>
        <begin position="1"/>
        <end position="26"/>
    </location>
</feature>
<evidence type="ECO:0000313" key="4">
    <source>
        <dbReference type="EMBL" id="KAF2074166.1"/>
    </source>
</evidence>
<proteinExistence type="inferred from homology"/>
<gene>
    <name evidence="4" type="ORF">CYY_004511</name>
</gene>
<keyword evidence="5" id="KW-1185">Reference proteome</keyword>